<dbReference type="EMBL" id="BSXW01000746">
    <property type="protein sequence ID" value="GMF28928.1"/>
    <property type="molecule type" value="Genomic_DNA"/>
</dbReference>
<dbReference type="InterPro" id="IPR052208">
    <property type="entry name" value="DmX-like/RAVE_component"/>
</dbReference>
<protein>
    <submittedName>
        <fullName evidence="2">Unnamed protein product</fullName>
    </submittedName>
</protein>
<gene>
    <name evidence="2" type="ORF">Plil01_001223000</name>
</gene>
<evidence type="ECO:0000256" key="1">
    <source>
        <dbReference type="SAM" id="MobiDB-lite"/>
    </source>
</evidence>
<dbReference type="Proteomes" id="UP001165083">
    <property type="component" value="Unassembled WGS sequence"/>
</dbReference>
<dbReference type="GO" id="GO:0043291">
    <property type="term" value="C:RAVE complex"/>
    <property type="evidence" value="ECO:0007669"/>
    <property type="project" value="TreeGrafter"/>
</dbReference>
<feature type="region of interest" description="Disordered" evidence="1">
    <location>
        <begin position="1160"/>
        <end position="1180"/>
    </location>
</feature>
<organism evidence="2 3">
    <name type="scientific">Phytophthora lilii</name>
    <dbReference type="NCBI Taxonomy" id="2077276"/>
    <lineage>
        <taxon>Eukaryota</taxon>
        <taxon>Sar</taxon>
        <taxon>Stramenopiles</taxon>
        <taxon>Oomycota</taxon>
        <taxon>Peronosporomycetes</taxon>
        <taxon>Peronosporales</taxon>
        <taxon>Peronosporaceae</taxon>
        <taxon>Phytophthora</taxon>
    </lineage>
</organism>
<dbReference type="InterPro" id="IPR036322">
    <property type="entry name" value="WD40_repeat_dom_sf"/>
</dbReference>
<dbReference type="InterPro" id="IPR015943">
    <property type="entry name" value="WD40/YVTN_repeat-like_dom_sf"/>
</dbReference>
<proteinExistence type="predicted"/>
<reference evidence="2" key="1">
    <citation type="submission" date="2023-04" db="EMBL/GenBank/DDBJ databases">
        <title>Phytophthora lilii NBRC 32176.</title>
        <authorList>
            <person name="Ichikawa N."/>
            <person name="Sato H."/>
            <person name="Tonouchi N."/>
        </authorList>
    </citation>
    <scope>NUCLEOTIDE SEQUENCE</scope>
    <source>
        <strain evidence="2">NBRC 32176</strain>
    </source>
</reference>
<feature type="region of interest" description="Disordered" evidence="1">
    <location>
        <begin position="1"/>
        <end position="33"/>
    </location>
</feature>
<name>A0A9W6X3J1_9STRA</name>
<keyword evidence="3" id="KW-1185">Reference proteome</keyword>
<evidence type="ECO:0000313" key="3">
    <source>
        <dbReference type="Proteomes" id="UP001165083"/>
    </source>
</evidence>
<dbReference type="PANTHER" id="PTHR13950">
    <property type="entry name" value="RABCONNECTIN-RELATED"/>
    <property type="match status" value="1"/>
</dbReference>
<dbReference type="Gene3D" id="2.130.10.10">
    <property type="entry name" value="YVTN repeat-like/Quinoprotein amine dehydrogenase"/>
    <property type="match status" value="1"/>
</dbReference>
<dbReference type="PANTHER" id="PTHR13950:SF9">
    <property type="entry name" value="RABCONNECTIN-3A"/>
    <property type="match status" value="1"/>
</dbReference>
<sequence>MLQKRPPGRHKSQTTKQKRQSGPSAKGSTSVRKTPKITNMALRAWSWTRLDGRNVLAVPTQSEIRLYDSDDFILLARLAPSGHRAPVAFVRWSAFHAKLASLSSQLLLVHAPARDPRARGAVHFAAVCRFPLGGAPVRGLAFSRGADELLCCGPDAELLKLDVRAGDALPLWHSPEGCDLAKYSPSAFVFASLRLHDSKVQVWRMRRPLAGAQTLQRVETLQHPDPVVYFSWKPSTTQWHSALESDGTRKAQWFEPARILLTCTAKRAVRIWTENEEEEVGFRPVLVFEPSYAIDNVRWVMSKNRNISDENFQVVNDVHDKHADWVSGVDQNGILRLWRVVGLLSTTPTVEETTLQIQVNGEDDRQSSKNAGGMSVRLGEVCVMAYFSQNYFGMPSKLGIVLQRADHIMMSFHVAVGEGDRPSQILKKSWYRSHLGSISALSAHPSLPLIASVDTHRSQHDGTWRNEILVYWISFSAFSAESRLIPSGVLPCAKESGEVLCIQWVPTLHFDATPLLLVAFTSGIINVYGRSARADVAVVFSPRVQLPRQHRKLTRSPSLSPWTFYDYVTGESGYEYEVACEKPASPEEIGIQLEERKGKLLVSRNSSCNKYVSEVAEGDELVGINNNSVVGKDVNEVFALFDVAPSDESLLMRFRAACVQNYQGTVGPPAYVTLPQSVTPAPFQPSFSNSNGDTVKSPEHSVEEYASDLRRSFLSSLEKQNPQSSHGIDNVVHAGAVSMYGGWRQLLHTKAASQLALLCVCPAYADDGEYVPDSVVIFGITSLPGKMCVWKGVRDGAYHSFELIPLQIQDPGLEKKDNITSIAGERDYRQRAFSTKRIQGHNSLNSLLFVGDAAGNIEHWRCQIVGDVIHFTMMSSHPVCGNTSPPSPSNGHSVREASGSFCRRGYVSADQLENSRQSGDADAVVACGITHIEVDDPNRLAVLHADRPEELHVFEAESGLGILRLEEFIPSNGRGHILGFCWCNSHVEFNVDALAVRYESATVIYQYDTNLHRWTQVGDDIVTPLPLFDCTRDSSALLIGGGHLKESQLEQPSFQPVSNEMPVVIGKWDEPGSLLQHSMDWKAAESPQKLPVWHPYVLLTTMFGMHARVGEKDTSLAGDRASYEFSRAFKDATQMLKLLAKVLEDEPSARASATSGVLSYTGPERTRRAGTGGNGSGSSRMLESIGRYSTSIHRSNKIDKAENLFAAPLSRDSQRRYNYEEDISCFDEDDQNKLASAEAAIVLAAVNTILLGKKHPLQTTASILLASFSEEHLLEMKALLSFVEAIQSLSFDLDASAADLGAKRFFSMHLFAKSLRTAVLAHTSNSDEDTSNPQNGDSSPFSGKLKWRNSYSERENCFWLPSLEETPSSGLLWALHSDAQQFLWEHCIQPGMQWDDIRPLWLGLWIKDVKDLRGIVERLDLL</sequence>
<dbReference type="OrthoDB" id="342131at2759"/>
<feature type="compositionally biased region" description="Basic residues" evidence="1">
    <location>
        <begin position="1"/>
        <end position="19"/>
    </location>
</feature>
<comment type="caution">
    <text evidence="2">The sequence shown here is derived from an EMBL/GenBank/DDBJ whole genome shotgun (WGS) entry which is preliminary data.</text>
</comment>
<dbReference type="SUPFAM" id="SSF50978">
    <property type="entry name" value="WD40 repeat-like"/>
    <property type="match status" value="1"/>
</dbReference>
<feature type="compositionally biased region" description="Polar residues" evidence="1">
    <location>
        <begin position="20"/>
        <end position="32"/>
    </location>
</feature>
<evidence type="ECO:0000313" key="2">
    <source>
        <dbReference type="EMBL" id="GMF28928.1"/>
    </source>
</evidence>
<dbReference type="GO" id="GO:0007035">
    <property type="term" value="P:vacuolar acidification"/>
    <property type="evidence" value="ECO:0007669"/>
    <property type="project" value="TreeGrafter"/>
</dbReference>
<accession>A0A9W6X3J1</accession>